<reference evidence="2 3" key="1">
    <citation type="submission" date="2021-04" db="EMBL/GenBank/DDBJ databases">
        <title>Chitinophaga sp. nov., isolated from the rhizosphere soil.</title>
        <authorList>
            <person name="He S."/>
        </authorList>
    </citation>
    <scope>NUCLEOTIDE SEQUENCE [LARGE SCALE GENOMIC DNA]</scope>
    <source>
        <strain evidence="2 3">2R12</strain>
    </source>
</reference>
<accession>A0ABS5J979</accession>
<keyword evidence="2" id="KW-0436">Ligase</keyword>
<dbReference type="PANTHER" id="PTHR43767">
    <property type="entry name" value="LONG-CHAIN-FATTY-ACID--COA LIGASE"/>
    <property type="match status" value="1"/>
</dbReference>
<feature type="domain" description="AMP-dependent synthetase/ligase" evidence="1">
    <location>
        <begin position="13"/>
        <end position="358"/>
    </location>
</feature>
<dbReference type="SUPFAM" id="SSF56801">
    <property type="entry name" value="Acetyl-CoA synthetase-like"/>
    <property type="match status" value="1"/>
</dbReference>
<evidence type="ECO:0000259" key="1">
    <source>
        <dbReference type="Pfam" id="PF00501"/>
    </source>
</evidence>
<evidence type="ECO:0000313" key="3">
    <source>
        <dbReference type="Proteomes" id="UP000676386"/>
    </source>
</evidence>
<dbReference type="InterPro" id="IPR045851">
    <property type="entry name" value="AMP-bd_C_sf"/>
</dbReference>
<dbReference type="InterPro" id="IPR000873">
    <property type="entry name" value="AMP-dep_synth/lig_dom"/>
</dbReference>
<dbReference type="InterPro" id="IPR050237">
    <property type="entry name" value="ATP-dep_AMP-bd_enzyme"/>
</dbReference>
<dbReference type="Gene3D" id="3.40.50.12780">
    <property type="entry name" value="N-terminal domain of ligase-like"/>
    <property type="match status" value="1"/>
</dbReference>
<dbReference type="Gene3D" id="3.30.300.30">
    <property type="match status" value="1"/>
</dbReference>
<dbReference type="InterPro" id="IPR020845">
    <property type="entry name" value="AMP-binding_CS"/>
</dbReference>
<dbReference type="Proteomes" id="UP000676386">
    <property type="component" value="Unassembled WGS sequence"/>
</dbReference>
<comment type="caution">
    <text evidence="2">The sequence shown here is derived from an EMBL/GenBank/DDBJ whole genome shotgun (WGS) entry which is preliminary data.</text>
</comment>
<dbReference type="InterPro" id="IPR042099">
    <property type="entry name" value="ANL_N_sf"/>
</dbReference>
<dbReference type="GO" id="GO:0016874">
    <property type="term" value="F:ligase activity"/>
    <property type="evidence" value="ECO:0007669"/>
    <property type="project" value="UniProtKB-KW"/>
</dbReference>
<organism evidence="2 3">
    <name type="scientific">Chitinophaga hostae</name>
    <dbReference type="NCBI Taxonomy" id="2831022"/>
    <lineage>
        <taxon>Bacteria</taxon>
        <taxon>Pseudomonadati</taxon>
        <taxon>Bacteroidota</taxon>
        <taxon>Chitinophagia</taxon>
        <taxon>Chitinophagales</taxon>
        <taxon>Chitinophagaceae</taxon>
        <taxon>Chitinophaga</taxon>
    </lineage>
</organism>
<sequence length="496" mass="54890">MNCLHHILYQKEKHFAAKPAIIFGDTIISYGELVAETEKMAKWLQVAGLKKEDRLIIFLPNHPMVIKLIMAASRIGVIFIVINDKTTPATLQRIIGNAVPSCIVSSGQYTGIIAQATAVPPLLIEEIDLHGTPLMVAETVGNNDKDAIAGLIYTSGSTGEPKGIATTHRNILFSVQAIQQALDIRETDIIGSFLPLSFDYGLYQVFLAFNVGATIMLGMEGEAGPLIANRIVETKITCLPINPHIFEMLVKLIERKGGGCYFPDVRLITNTGSYLSYDLILRFKQYCPHVDVALMFGLTECKRVSILPPAKLIKKKDSVGIPLSGTRCFIIDQAGNEVERNTRGELIVQGEHVTAGYWNNAIQTHEKFRVWAGNNIRSLFTGDTCSMDEDGYLYFYGRNDELLKNKGFRISALEIEQEAARIVRSDKVAVVSAGNENSIILLLEKQASISESMLLNALRECLEEYKVPDRVIFVDAIPRNVNGKIDKKALKLSYGL</sequence>
<keyword evidence="3" id="KW-1185">Reference proteome</keyword>
<dbReference type="PROSITE" id="PS00455">
    <property type="entry name" value="AMP_BINDING"/>
    <property type="match status" value="1"/>
</dbReference>
<proteinExistence type="predicted"/>
<dbReference type="Pfam" id="PF00501">
    <property type="entry name" value="AMP-binding"/>
    <property type="match status" value="1"/>
</dbReference>
<name>A0ABS5J979_9BACT</name>
<evidence type="ECO:0000313" key="2">
    <source>
        <dbReference type="EMBL" id="MBS0031778.1"/>
    </source>
</evidence>
<protein>
    <submittedName>
        <fullName evidence="2">Acyl--CoA ligase</fullName>
    </submittedName>
</protein>
<gene>
    <name evidence="2" type="ORF">KE626_30885</name>
</gene>
<dbReference type="EMBL" id="JAGTXB010000025">
    <property type="protein sequence ID" value="MBS0031778.1"/>
    <property type="molecule type" value="Genomic_DNA"/>
</dbReference>
<dbReference type="PANTHER" id="PTHR43767:SF10">
    <property type="entry name" value="SURFACTIN SYNTHASE SUBUNIT 1"/>
    <property type="match status" value="1"/>
</dbReference>
<dbReference type="RefSeq" id="WP_211976940.1">
    <property type="nucleotide sequence ID" value="NZ_CBFHAM010000012.1"/>
</dbReference>